<name>A0A5J5GR17_9RHOB</name>
<feature type="signal peptide" evidence="1">
    <location>
        <begin position="1"/>
        <end position="17"/>
    </location>
</feature>
<protein>
    <submittedName>
        <fullName evidence="2">Uncharacterized protein</fullName>
    </submittedName>
</protein>
<comment type="caution">
    <text evidence="2">The sequence shown here is derived from an EMBL/GenBank/DDBJ whole genome shotgun (WGS) entry which is preliminary data.</text>
</comment>
<dbReference type="AlphaFoldDB" id="A0A5J5GR17"/>
<evidence type="ECO:0000256" key="1">
    <source>
        <dbReference type="SAM" id="SignalP"/>
    </source>
</evidence>
<sequence length="116" mass="12692">MRLSLFLLALCAGPALADPPVIEAVETARVEGGWRFDVTLSHPDTGWNHYADGWRVESPDGEVLGTRELLHPHVEEQPFTRSLSSVAIPEGLEEVVIRARCNTDGWTAQGTTVSLD</sequence>
<evidence type="ECO:0000313" key="3">
    <source>
        <dbReference type="Proteomes" id="UP000326554"/>
    </source>
</evidence>
<keyword evidence="1" id="KW-0732">Signal</keyword>
<dbReference type="RefSeq" id="WP_150443993.1">
    <property type="nucleotide sequence ID" value="NZ_VYQE01000001.1"/>
</dbReference>
<feature type="chain" id="PRO_5023910180" evidence="1">
    <location>
        <begin position="18"/>
        <end position="116"/>
    </location>
</feature>
<gene>
    <name evidence="2" type="ORF">F3S47_04485</name>
</gene>
<dbReference type="EMBL" id="VYQE01000001">
    <property type="protein sequence ID" value="KAA9010507.1"/>
    <property type="molecule type" value="Genomic_DNA"/>
</dbReference>
<dbReference type="Proteomes" id="UP000326554">
    <property type="component" value="Unassembled WGS sequence"/>
</dbReference>
<keyword evidence="3" id="KW-1185">Reference proteome</keyword>
<organism evidence="2 3">
    <name type="scientific">Histidinibacterium aquaticum</name>
    <dbReference type="NCBI Taxonomy" id="2613962"/>
    <lineage>
        <taxon>Bacteria</taxon>
        <taxon>Pseudomonadati</taxon>
        <taxon>Pseudomonadota</taxon>
        <taxon>Alphaproteobacteria</taxon>
        <taxon>Rhodobacterales</taxon>
        <taxon>Paracoccaceae</taxon>
        <taxon>Histidinibacterium</taxon>
    </lineage>
</organism>
<evidence type="ECO:0000313" key="2">
    <source>
        <dbReference type="EMBL" id="KAA9010507.1"/>
    </source>
</evidence>
<proteinExistence type="predicted"/>
<accession>A0A5J5GR17</accession>
<reference evidence="2 3" key="1">
    <citation type="submission" date="2019-09" db="EMBL/GenBank/DDBJ databases">
        <authorList>
            <person name="Park J.-S."/>
            <person name="Choi H.-J."/>
        </authorList>
    </citation>
    <scope>NUCLEOTIDE SEQUENCE [LARGE SCALE GENOMIC DNA]</scope>
    <source>
        <strain evidence="2 3">176SS1-4</strain>
    </source>
</reference>